<dbReference type="EMBL" id="SMKU01000303">
    <property type="protein sequence ID" value="TDD70576.1"/>
    <property type="molecule type" value="Genomic_DNA"/>
</dbReference>
<dbReference type="PANTHER" id="PTHR37981">
    <property type="entry name" value="LIPASE 2"/>
    <property type="match status" value="1"/>
</dbReference>
<dbReference type="AlphaFoldDB" id="A0A4R5AGR0"/>
<evidence type="ECO:0000313" key="4">
    <source>
        <dbReference type="EMBL" id="TDD70576.1"/>
    </source>
</evidence>
<evidence type="ECO:0000256" key="2">
    <source>
        <dbReference type="PIRSR" id="PIRSR637460-2"/>
    </source>
</evidence>
<feature type="non-terminal residue" evidence="4">
    <location>
        <position position="1"/>
    </location>
</feature>
<evidence type="ECO:0000259" key="3">
    <source>
        <dbReference type="Pfam" id="PF25275"/>
    </source>
</evidence>
<protein>
    <recommendedName>
        <fullName evidence="3">Golvesin/Xly CBD-like domain-containing protein</fullName>
    </recommendedName>
</protein>
<feature type="disulfide bond" evidence="2">
    <location>
        <begin position="727"/>
        <end position="765"/>
    </location>
</feature>
<dbReference type="GO" id="GO:0019433">
    <property type="term" value="P:triglyceride catabolic process"/>
    <property type="evidence" value="ECO:0007669"/>
    <property type="project" value="TreeGrafter"/>
</dbReference>
<feature type="active site" description="Nucleophile" evidence="1">
    <location>
        <position position="701"/>
    </location>
</feature>
<dbReference type="Pfam" id="PF25275">
    <property type="entry name" value="Golvesin_C"/>
    <property type="match status" value="1"/>
</dbReference>
<feature type="disulfide bond" evidence="2">
    <location>
        <begin position="831"/>
        <end position="837"/>
    </location>
</feature>
<dbReference type="InterPro" id="IPR033803">
    <property type="entry name" value="CBD-like_Golvesin-Xly"/>
</dbReference>
<comment type="caution">
    <text evidence="4">The sequence shown here is derived from an EMBL/GenBank/DDBJ whole genome shotgun (WGS) entry which is preliminary data.</text>
</comment>
<sequence>RGTGGRVFLTGRPAHVAALPEDVVRLNSPAQAEVSTKGELALTAIASRQNPFAGIRSPQQDPADAQRVTIKATATTTGKPATFTVDPQARPSAKIEQGRAPVTVPGVREGGERVQELTGGSATNPVDTDSWCSVSRNDVKAMAYQPTPRQVEWAVDMAVLGALKNVTRPAGFKGFGLPAYSPQGLFPKRDDVGVPPQVFLGILAQESNLWQASRHALSGEYGNPLTGNVYGLKLDEKTGEIKDWVIHWDDADCGYGISQMTDGMRKPEHPKKDEAILPYNAQKAVGMDYATSIAAGLQLVQDKWLQTYNAGMRLHNADPTRIENWFYATWAYNSGFYPKADASKNNGAWGLGWFNNPINPRYPADRNPFLFHNNWADAAKPQNWPYPEKIIGFASYSIDTPDGPGFRPAWWTDETNRDRATPPLRTFCDSSNQCEPGAKHLPDDPEVIGQPAGPCAHKNPANGKYDLHCYYNQPAKWKGDDCASTCGNPINRFENTYPEQPDGTHFPSQCNKGAGLPAGALVIDDVPSGTSTPQCGGAGSAGGFEFRFTEDSAQPGTYPGKIDLHQLGGGYGGHFWFGHTRKPDDRRKLAFTGTWTLGQQINGWARVMVHLPDHGAHTQQAKYEINVGNGWGGSPTRYLSQGRRKNAWVSLGVYNFTGTPQVRLSNQTRDGFAEEDVAYDAIAFQKLPGKPRHIVAALGDSYSAGEGAGDYYPESDANHGAPRWNACRRSVNAWPRKMTLSETKSPLGALADDWSPVVELGFVACSGAQNHNVTAWTPRSWGFPSEYETGEGQFREVNQVDSGVLNDDTTLVTLTIGGNDRGTFTNALIDCVTPGDCSDGLMSKYKPNIDEGISNTRDTLKTIRDKAKNAQIVLVGYPELLSRTKKCTGSWYIGMPEAEALDDLVRYGSGAQKQMVTALGDKKTTYIDAMGAFIGHGGCDDDEWINKFVDGPNGDGDFHKGDRPTVVCITNATLCLSRESFHPNKGGTAGYAGLVTASLPAIGSREP</sequence>
<evidence type="ECO:0000256" key="1">
    <source>
        <dbReference type="PIRSR" id="PIRSR637460-1"/>
    </source>
</evidence>
<keyword evidence="2" id="KW-1015">Disulfide bond</keyword>
<feature type="domain" description="Golvesin/Xly CBD-like" evidence="3">
    <location>
        <begin position="592"/>
        <end position="685"/>
    </location>
</feature>
<dbReference type="OrthoDB" id="5503950at2"/>
<feature type="active site" evidence="1">
    <location>
        <position position="959"/>
    </location>
</feature>
<gene>
    <name evidence="4" type="ORF">E1298_36565</name>
</gene>
<reference evidence="4 5" key="1">
    <citation type="submission" date="2019-03" db="EMBL/GenBank/DDBJ databases">
        <title>Draft genome sequences of novel Actinobacteria.</title>
        <authorList>
            <person name="Sahin N."/>
            <person name="Ay H."/>
            <person name="Saygin H."/>
        </authorList>
    </citation>
    <scope>NUCLEOTIDE SEQUENCE [LARGE SCALE GENOMIC DNA]</scope>
    <source>
        <strain evidence="4 5">H3C3</strain>
    </source>
</reference>
<dbReference type="InterPro" id="IPR037460">
    <property type="entry name" value="SEST-like"/>
</dbReference>
<dbReference type="Proteomes" id="UP000294513">
    <property type="component" value="Unassembled WGS sequence"/>
</dbReference>
<dbReference type="InterPro" id="IPR001087">
    <property type="entry name" value="GDSL"/>
</dbReference>
<name>A0A4R5AGR0_9ACTN</name>
<dbReference type="PANTHER" id="PTHR37981:SF1">
    <property type="entry name" value="SGNH HYDROLASE-TYPE ESTERASE DOMAIN-CONTAINING PROTEIN"/>
    <property type="match status" value="1"/>
</dbReference>
<dbReference type="CDD" id="cd01823">
    <property type="entry name" value="SEST_like"/>
    <property type="match status" value="1"/>
</dbReference>
<dbReference type="InterPro" id="IPR036514">
    <property type="entry name" value="SGNH_hydro_sf"/>
</dbReference>
<evidence type="ECO:0000313" key="5">
    <source>
        <dbReference type="Proteomes" id="UP000294513"/>
    </source>
</evidence>
<proteinExistence type="predicted"/>
<organism evidence="4 5">
    <name type="scientific">Actinomadura rubrisoli</name>
    <dbReference type="NCBI Taxonomy" id="2530368"/>
    <lineage>
        <taxon>Bacteria</taxon>
        <taxon>Bacillati</taxon>
        <taxon>Actinomycetota</taxon>
        <taxon>Actinomycetes</taxon>
        <taxon>Streptosporangiales</taxon>
        <taxon>Thermomonosporaceae</taxon>
        <taxon>Actinomadura</taxon>
    </lineage>
</organism>
<dbReference type="Gene3D" id="3.40.50.1110">
    <property type="entry name" value="SGNH hydrolase"/>
    <property type="match status" value="1"/>
</dbReference>
<dbReference type="GO" id="GO:0004806">
    <property type="term" value="F:triacylglycerol lipase activity"/>
    <property type="evidence" value="ECO:0007669"/>
    <property type="project" value="TreeGrafter"/>
</dbReference>
<accession>A0A4R5AGR0</accession>
<dbReference type="Pfam" id="PF00657">
    <property type="entry name" value="Lipase_GDSL"/>
    <property type="match status" value="1"/>
</dbReference>
<feature type="disulfide bond" evidence="2">
    <location>
        <begin position="887"/>
        <end position="939"/>
    </location>
</feature>
<dbReference type="SUPFAM" id="SSF52266">
    <property type="entry name" value="SGNH hydrolase"/>
    <property type="match status" value="1"/>
</dbReference>
<keyword evidence="5" id="KW-1185">Reference proteome</keyword>